<evidence type="ECO:0000313" key="1">
    <source>
        <dbReference type="EMBL" id="KIL60919.1"/>
    </source>
</evidence>
<dbReference type="OrthoDB" id="3357985at2759"/>
<proteinExistence type="predicted"/>
<dbReference type="EMBL" id="KN818291">
    <property type="protein sequence ID" value="KIL60919.1"/>
    <property type="molecule type" value="Genomic_DNA"/>
</dbReference>
<gene>
    <name evidence="1" type="ORF">M378DRAFT_167596</name>
</gene>
<evidence type="ECO:0000313" key="2">
    <source>
        <dbReference type="Proteomes" id="UP000054549"/>
    </source>
</evidence>
<name>A0A0C2T342_AMAMK</name>
<dbReference type="Proteomes" id="UP000054549">
    <property type="component" value="Unassembled WGS sequence"/>
</dbReference>
<protein>
    <submittedName>
        <fullName evidence="1">Uncharacterized protein</fullName>
    </submittedName>
</protein>
<keyword evidence="2" id="KW-1185">Reference proteome</keyword>
<sequence>MPDMCLCGRHCGANEKVMRSQKILLHTNTASQNSRLLAFHRIEELCGANEKVMRQRKNPLHATSSQNSRLLAFHRTEGHCGANEKVRRQQILGAFLRHVSPMFILWSVLQKTAKRCDYYLIPYIYPTSEERHLDDVGLFWKAAKASQKYCM</sequence>
<dbReference type="HOGENOM" id="CLU_1735751_0_0_1"/>
<dbReference type="InParanoid" id="A0A0C2T342"/>
<accession>A0A0C2T342</accession>
<dbReference type="AlphaFoldDB" id="A0A0C2T342"/>
<feature type="non-terminal residue" evidence="1">
    <location>
        <position position="151"/>
    </location>
</feature>
<organism evidence="1 2">
    <name type="scientific">Amanita muscaria (strain Koide BX008)</name>
    <dbReference type="NCBI Taxonomy" id="946122"/>
    <lineage>
        <taxon>Eukaryota</taxon>
        <taxon>Fungi</taxon>
        <taxon>Dikarya</taxon>
        <taxon>Basidiomycota</taxon>
        <taxon>Agaricomycotina</taxon>
        <taxon>Agaricomycetes</taxon>
        <taxon>Agaricomycetidae</taxon>
        <taxon>Agaricales</taxon>
        <taxon>Pluteineae</taxon>
        <taxon>Amanitaceae</taxon>
        <taxon>Amanita</taxon>
    </lineage>
</organism>
<reference evidence="1 2" key="1">
    <citation type="submission" date="2014-04" db="EMBL/GenBank/DDBJ databases">
        <title>Evolutionary Origins and Diversification of the Mycorrhizal Mutualists.</title>
        <authorList>
            <consortium name="DOE Joint Genome Institute"/>
            <consortium name="Mycorrhizal Genomics Consortium"/>
            <person name="Kohler A."/>
            <person name="Kuo A."/>
            <person name="Nagy L.G."/>
            <person name="Floudas D."/>
            <person name="Copeland A."/>
            <person name="Barry K.W."/>
            <person name="Cichocki N."/>
            <person name="Veneault-Fourrey C."/>
            <person name="LaButti K."/>
            <person name="Lindquist E.A."/>
            <person name="Lipzen A."/>
            <person name="Lundell T."/>
            <person name="Morin E."/>
            <person name="Murat C."/>
            <person name="Riley R."/>
            <person name="Ohm R."/>
            <person name="Sun H."/>
            <person name="Tunlid A."/>
            <person name="Henrissat B."/>
            <person name="Grigoriev I.V."/>
            <person name="Hibbett D.S."/>
            <person name="Martin F."/>
        </authorList>
    </citation>
    <scope>NUCLEOTIDE SEQUENCE [LARGE SCALE GENOMIC DNA]</scope>
    <source>
        <strain evidence="1 2">Koide BX008</strain>
    </source>
</reference>